<sequence>MSIGDRINQIDSWLLEHVWQPIADRLPERWPAIDIGMSCQLGAILLSGVAIAMMIIVGHMAIGDAMFNVLVWCVGLAFFVGISRVRQLVRRGQPNPLRPMLSGMRPMSIPFALLAAWQGAEAPPQLALGCWFFTLSYVVFVIGIYLISCEQRPPKQRTARNPRRAVLTPLEGGLSGGGMGGRG</sequence>
<feature type="transmembrane region" description="Helical" evidence="1">
    <location>
        <begin position="35"/>
        <end position="59"/>
    </location>
</feature>
<dbReference type="AlphaFoldDB" id="A0A0D6MHC8"/>
<feature type="transmembrane region" description="Helical" evidence="1">
    <location>
        <begin position="126"/>
        <end position="147"/>
    </location>
</feature>
<evidence type="ECO:0000256" key="1">
    <source>
        <dbReference type="SAM" id="Phobius"/>
    </source>
</evidence>
<keyword evidence="1" id="KW-1133">Transmembrane helix</keyword>
<protein>
    <submittedName>
        <fullName evidence="2">Uncharacterized protein</fullName>
    </submittedName>
</protein>
<feature type="transmembrane region" description="Helical" evidence="1">
    <location>
        <begin position="65"/>
        <end position="82"/>
    </location>
</feature>
<keyword evidence="1" id="KW-0812">Transmembrane</keyword>
<name>A0A0D6MHC8_9PROT</name>
<proteinExistence type="predicted"/>
<keyword evidence="1" id="KW-0472">Membrane</keyword>
<dbReference type="EMBL" id="BALE01000004">
    <property type="protein sequence ID" value="GAN53032.1"/>
    <property type="molecule type" value="Genomic_DNA"/>
</dbReference>
<dbReference type="RefSeq" id="WP_241767586.1">
    <property type="nucleotide sequence ID" value="NZ_BALE01000004.1"/>
</dbReference>
<organism evidence="2 3">
    <name type="scientific">Tanticharoenia sakaeratensis NBRC 103193</name>
    <dbReference type="NCBI Taxonomy" id="1231623"/>
    <lineage>
        <taxon>Bacteria</taxon>
        <taxon>Pseudomonadati</taxon>
        <taxon>Pseudomonadota</taxon>
        <taxon>Alphaproteobacteria</taxon>
        <taxon>Acetobacterales</taxon>
        <taxon>Acetobacteraceae</taxon>
        <taxon>Tanticharoenia</taxon>
    </lineage>
</organism>
<reference evidence="2 3" key="1">
    <citation type="submission" date="2012-10" db="EMBL/GenBank/DDBJ databases">
        <title>Genome sequencing of Tanticharoenia sakaeratensis NBRC 103193.</title>
        <authorList>
            <person name="Azuma Y."/>
            <person name="Hadano H."/>
            <person name="Hirakawa H."/>
            <person name="Matsushita K."/>
        </authorList>
    </citation>
    <scope>NUCLEOTIDE SEQUENCE [LARGE SCALE GENOMIC DNA]</scope>
    <source>
        <strain evidence="2 3">NBRC 103193</strain>
    </source>
</reference>
<feature type="transmembrane region" description="Helical" evidence="1">
    <location>
        <begin position="103"/>
        <end position="120"/>
    </location>
</feature>
<gene>
    <name evidence="2" type="ORF">Tasa_004_097</name>
</gene>
<dbReference type="STRING" id="1231623.Tasa_004_097"/>
<accession>A0A0D6MHC8</accession>
<keyword evidence="3" id="KW-1185">Reference proteome</keyword>
<evidence type="ECO:0000313" key="2">
    <source>
        <dbReference type="EMBL" id="GAN53032.1"/>
    </source>
</evidence>
<dbReference type="Proteomes" id="UP000032679">
    <property type="component" value="Unassembled WGS sequence"/>
</dbReference>
<comment type="caution">
    <text evidence="2">The sequence shown here is derived from an EMBL/GenBank/DDBJ whole genome shotgun (WGS) entry which is preliminary data.</text>
</comment>
<evidence type="ECO:0000313" key="3">
    <source>
        <dbReference type="Proteomes" id="UP000032679"/>
    </source>
</evidence>